<dbReference type="GO" id="GO:0004252">
    <property type="term" value="F:serine-type endopeptidase activity"/>
    <property type="evidence" value="ECO:0007669"/>
    <property type="project" value="UniProtKB-UniRule"/>
</dbReference>
<dbReference type="GO" id="GO:0005737">
    <property type="term" value="C:cytoplasm"/>
    <property type="evidence" value="ECO:0007669"/>
    <property type="project" value="UniProtKB-SubCell"/>
</dbReference>
<dbReference type="Pfam" id="PF05362">
    <property type="entry name" value="Lon_C"/>
    <property type="match status" value="1"/>
</dbReference>
<comment type="similarity">
    <text evidence="7 10 11">Belongs to the peptidase S16 family.</text>
</comment>
<feature type="binding site" evidence="9">
    <location>
        <begin position="380"/>
        <end position="387"/>
    </location>
    <ligand>
        <name>ATP</name>
        <dbReference type="ChEBI" id="CHEBI:30616"/>
    </ligand>
</feature>
<dbReference type="GO" id="GO:0005524">
    <property type="term" value="F:ATP binding"/>
    <property type="evidence" value="ECO:0007669"/>
    <property type="project" value="UniProtKB-KW"/>
</dbReference>
<comment type="caution">
    <text evidence="13">The sequence shown here is derived from an EMBL/GenBank/DDBJ whole genome shotgun (WGS) entry which is preliminary data.</text>
</comment>
<feature type="domain" description="Lon proteolytic" evidence="12">
    <location>
        <begin position="623"/>
        <end position="807"/>
    </location>
</feature>
<dbReference type="SMART" id="SM00382">
    <property type="entry name" value="AAA"/>
    <property type="match status" value="1"/>
</dbReference>
<dbReference type="FunFam" id="3.40.50.300:FF:000021">
    <property type="entry name" value="Lon protease homolog"/>
    <property type="match status" value="1"/>
</dbReference>
<evidence type="ECO:0000313" key="14">
    <source>
        <dbReference type="Proteomes" id="UP000177745"/>
    </source>
</evidence>
<evidence type="ECO:0000256" key="10">
    <source>
        <dbReference type="PROSITE-ProRule" id="PRU01122"/>
    </source>
</evidence>
<dbReference type="InterPro" id="IPR003111">
    <property type="entry name" value="Lon_prtase_N"/>
</dbReference>
<dbReference type="Gene3D" id="3.30.230.10">
    <property type="match status" value="1"/>
</dbReference>
<evidence type="ECO:0000256" key="4">
    <source>
        <dbReference type="ARBA" id="ARBA00022825"/>
    </source>
</evidence>
<dbReference type="Pfam" id="PF22667">
    <property type="entry name" value="Lon_lid"/>
    <property type="match status" value="1"/>
</dbReference>
<evidence type="ECO:0000256" key="1">
    <source>
        <dbReference type="ARBA" id="ARBA00022670"/>
    </source>
</evidence>
<feature type="active site" evidence="8 10">
    <location>
        <position position="714"/>
    </location>
</feature>
<dbReference type="Pfam" id="PF02190">
    <property type="entry name" value="LON_substr_bdg"/>
    <property type="match status" value="1"/>
</dbReference>
<evidence type="ECO:0000256" key="11">
    <source>
        <dbReference type="RuleBase" id="RU000591"/>
    </source>
</evidence>
<dbReference type="SUPFAM" id="SSF52540">
    <property type="entry name" value="P-loop containing nucleoside triphosphate hydrolases"/>
    <property type="match status" value="1"/>
</dbReference>
<dbReference type="GO" id="GO:0006515">
    <property type="term" value="P:protein quality control for misfolded or incompletely synthesized proteins"/>
    <property type="evidence" value="ECO:0007669"/>
    <property type="project" value="TreeGrafter"/>
</dbReference>
<keyword evidence="5 7" id="KW-0067">ATP-binding</keyword>
<dbReference type="PANTHER" id="PTHR43718">
    <property type="entry name" value="LON PROTEASE"/>
    <property type="match status" value="1"/>
</dbReference>
<dbReference type="InterPro" id="IPR020568">
    <property type="entry name" value="Ribosomal_Su5_D2-typ_SF"/>
</dbReference>
<dbReference type="EMBL" id="MGKY01000003">
    <property type="protein sequence ID" value="OGN34258.1"/>
    <property type="molecule type" value="Genomic_DNA"/>
</dbReference>
<comment type="catalytic activity">
    <reaction evidence="6 7 10">
        <text>Hydrolysis of proteins in presence of ATP.</text>
        <dbReference type="EC" id="3.4.21.53"/>
    </reaction>
</comment>
<keyword evidence="2 7" id="KW-0547">Nucleotide-binding</keyword>
<dbReference type="SUPFAM" id="SSF54211">
    <property type="entry name" value="Ribosomal protein S5 domain 2-like"/>
    <property type="match status" value="1"/>
</dbReference>
<evidence type="ECO:0000256" key="2">
    <source>
        <dbReference type="ARBA" id="ARBA00022741"/>
    </source>
</evidence>
<evidence type="ECO:0000259" key="12">
    <source>
        <dbReference type="PROSITE" id="PS51786"/>
    </source>
</evidence>
<reference evidence="13 14" key="1">
    <citation type="journal article" date="2016" name="Nat. Commun.">
        <title>Thousands of microbial genomes shed light on interconnected biogeochemical processes in an aquifer system.</title>
        <authorList>
            <person name="Anantharaman K."/>
            <person name="Brown C.T."/>
            <person name="Hug L.A."/>
            <person name="Sharon I."/>
            <person name="Castelle C.J."/>
            <person name="Probst A.J."/>
            <person name="Thomas B.C."/>
            <person name="Singh A."/>
            <person name="Wilkins M.J."/>
            <person name="Karaoz U."/>
            <person name="Brodie E.L."/>
            <person name="Williams K.H."/>
            <person name="Hubbard S.S."/>
            <person name="Banfield J.F."/>
        </authorList>
    </citation>
    <scope>NUCLEOTIDE SEQUENCE [LARGE SCALE GENOMIC DNA]</scope>
</reference>
<sequence length="807" mass="91754">MQPNQQIMLPVQHFLINLAPSIMVLPNTASRVFLDQHPSSQQLLGAIRAGQSPFLFAVMSDPRIKESPDKYYKIGVIAGAEADPTNPVIILRGFFRAEMLSLKRIQGQDSGFWVVTVKKIEDENHDEYFIQSNQHVVADMIKIRDLLVGFMIRARGEYDFDHRIMENVVDEFENTDWGDKDAIDRFIWMVLSSVPDLFQKDKQPFLESLSLPERIEMCIKKLKERLRLLEIQKRNLAKDDRRRGTAKLAQVQGAKDQIGDEFVNGAHGDVKKRWDKFKTIRDSMSEDAKDMVMEDLEKLKSFGDPQRNTYEWPKYMRRVDFILNLPWKEETVQESDITKVAQVLDEDHYGLANEKDSICDQVAPRLLNPNGKGSIICLIGPPGVGKTSLAKSVAKALNRKYIRMSLGGIRDESQIRGHAITYIGAEPGEIMKLMKRCGVRNPLFVVDEIDKLGHMSTSGDPSAAMLEVFDPEQNNSFKDHWVACGFDLSKVLFIATANQEDTIHPALRDRMDITRLPGYLEVEKIEIAKRHLIPRLMQDLGLVQNDIEVVWKDELISKIIRGYTHEAGVRNLERTLGKILRKICRAYLKSRNEENPVTKFEMTEQNIHEYLGPYRFSKDRARPTTIGEAIGLAWTPVGGDILYVQAEFYDRLDGKKVLDLTGMQGDVMKESDKLALTRLRNILRETNPELADKLKNNAIHLHIPEGAVPKDGPSAGITIFSALYSEVTGKLVKQNLAMTGEIDNKARVLPVGGIREKIVAAERAGIEEIVMPKDNERNLHDVPISVKQKLRFHFVETIDQVLEIVFP</sequence>
<dbReference type="PROSITE" id="PS01046">
    <property type="entry name" value="LON_SER"/>
    <property type="match status" value="1"/>
</dbReference>
<keyword evidence="4 7" id="KW-0720">Serine protease</keyword>
<name>A0A1F8HB96_9BACT</name>
<keyword evidence="7" id="KW-0963">Cytoplasm</keyword>
<dbReference type="InterPro" id="IPR027065">
    <property type="entry name" value="Lon_Prtase"/>
</dbReference>
<accession>A0A1F8HB96</accession>
<dbReference type="NCBIfam" id="TIGR00763">
    <property type="entry name" value="lon"/>
    <property type="match status" value="1"/>
</dbReference>
<dbReference type="InterPro" id="IPR008268">
    <property type="entry name" value="Peptidase_S16_AS"/>
</dbReference>
<evidence type="ECO:0000256" key="7">
    <source>
        <dbReference type="PIRNR" id="PIRNR001174"/>
    </source>
</evidence>
<dbReference type="InterPro" id="IPR054594">
    <property type="entry name" value="Lon_lid"/>
</dbReference>
<evidence type="ECO:0000256" key="6">
    <source>
        <dbReference type="ARBA" id="ARBA00050665"/>
    </source>
</evidence>
<organism evidence="13 14">
    <name type="scientific">Candidatus Yanofskybacteria bacterium RIFCSPLOWO2_12_FULL_43_11b</name>
    <dbReference type="NCBI Taxonomy" id="1802710"/>
    <lineage>
        <taxon>Bacteria</taxon>
        <taxon>Candidatus Yanofskyibacteriota</taxon>
    </lineage>
</organism>
<dbReference type="PIRSF" id="PIRSF001174">
    <property type="entry name" value="Lon_proteas"/>
    <property type="match status" value="1"/>
</dbReference>
<dbReference type="EC" id="3.4.21.53" evidence="7"/>
<dbReference type="PANTHER" id="PTHR43718:SF2">
    <property type="entry name" value="LON PROTEASE HOMOLOG, MITOCHONDRIAL"/>
    <property type="match status" value="1"/>
</dbReference>
<dbReference type="InterPro" id="IPR027417">
    <property type="entry name" value="P-loop_NTPase"/>
</dbReference>
<evidence type="ECO:0000256" key="5">
    <source>
        <dbReference type="ARBA" id="ARBA00022840"/>
    </source>
</evidence>
<dbReference type="PROSITE" id="PS51786">
    <property type="entry name" value="LON_PROTEOLYTIC"/>
    <property type="match status" value="1"/>
</dbReference>
<evidence type="ECO:0000313" key="13">
    <source>
        <dbReference type="EMBL" id="OGN34258.1"/>
    </source>
</evidence>
<dbReference type="GO" id="GO:0004176">
    <property type="term" value="F:ATP-dependent peptidase activity"/>
    <property type="evidence" value="ECO:0007669"/>
    <property type="project" value="UniProtKB-UniRule"/>
</dbReference>
<dbReference type="AlphaFoldDB" id="A0A1F8HB96"/>
<protein>
    <recommendedName>
        <fullName evidence="7">Lon protease</fullName>
        <ecNumber evidence="7">3.4.21.53</ecNumber>
    </recommendedName>
</protein>
<evidence type="ECO:0000256" key="3">
    <source>
        <dbReference type="ARBA" id="ARBA00022801"/>
    </source>
</evidence>
<dbReference type="PRINTS" id="PR00830">
    <property type="entry name" value="ENDOLAPTASE"/>
</dbReference>
<dbReference type="Gene3D" id="1.10.8.60">
    <property type="match status" value="1"/>
</dbReference>
<keyword evidence="3 7" id="KW-0378">Hydrolase</keyword>
<feature type="active site" evidence="8 10">
    <location>
        <position position="757"/>
    </location>
</feature>
<gene>
    <name evidence="13" type="ORF">A3G51_00080</name>
</gene>
<dbReference type="Proteomes" id="UP000177745">
    <property type="component" value="Unassembled WGS sequence"/>
</dbReference>
<keyword evidence="1 7" id="KW-0645">Protease</keyword>
<proteinExistence type="inferred from homology"/>
<dbReference type="InterPro" id="IPR004815">
    <property type="entry name" value="Lon_bac/euk-typ"/>
</dbReference>
<comment type="subcellular location">
    <subcellularLocation>
        <location evidence="7">Cytoplasm</location>
    </subcellularLocation>
</comment>
<evidence type="ECO:0000256" key="9">
    <source>
        <dbReference type="PIRSR" id="PIRSR001174-2"/>
    </source>
</evidence>
<evidence type="ECO:0000256" key="8">
    <source>
        <dbReference type="PIRSR" id="PIRSR001174-1"/>
    </source>
</evidence>
<dbReference type="InterPro" id="IPR008269">
    <property type="entry name" value="Lon_proteolytic"/>
</dbReference>
<dbReference type="Gene3D" id="3.40.50.300">
    <property type="entry name" value="P-loop containing nucleotide triphosphate hydrolases"/>
    <property type="match status" value="1"/>
</dbReference>
<dbReference type="GO" id="GO:0016887">
    <property type="term" value="F:ATP hydrolysis activity"/>
    <property type="evidence" value="ECO:0007669"/>
    <property type="project" value="InterPro"/>
</dbReference>
<comment type="subunit">
    <text evidence="7">Homohexamer. Organized in a ring with a central cavity.</text>
</comment>
<dbReference type="Pfam" id="PF00004">
    <property type="entry name" value="AAA"/>
    <property type="match status" value="1"/>
</dbReference>
<dbReference type="InterPro" id="IPR014721">
    <property type="entry name" value="Ribsml_uS5_D2-typ_fold_subgr"/>
</dbReference>
<dbReference type="InterPro" id="IPR003959">
    <property type="entry name" value="ATPase_AAA_core"/>
</dbReference>
<dbReference type="InterPro" id="IPR003593">
    <property type="entry name" value="AAA+_ATPase"/>
</dbReference>